<sequence>MYALLALTLSKRPVSATPIGSSNSRSKTTAKIAGGVVGSVAFIAILALAIFVYRRRRASRGISHYTDEKSSARGLLAMLFGQKKGRQLSSPRPLDEPHIEPYTHNGNQSPQRASGNTSSTPRAKSGVLQRTGSVSNTDHTRTGKSQPDAENSTTAVTSSDAGSSDAAGVLRGEVEDLRREVEEIRAMRVQEEPPPEYQIDEE</sequence>
<organism evidence="3 4">
    <name type="scientific">Collybiopsis luxurians FD-317 M1</name>
    <dbReference type="NCBI Taxonomy" id="944289"/>
    <lineage>
        <taxon>Eukaryota</taxon>
        <taxon>Fungi</taxon>
        <taxon>Dikarya</taxon>
        <taxon>Basidiomycota</taxon>
        <taxon>Agaricomycotina</taxon>
        <taxon>Agaricomycetes</taxon>
        <taxon>Agaricomycetidae</taxon>
        <taxon>Agaricales</taxon>
        <taxon>Marasmiineae</taxon>
        <taxon>Omphalotaceae</taxon>
        <taxon>Collybiopsis</taxon>
        <taxon>Collybiopsis luxurians</taxon>
    </lineage>
</organism>
<evidence type="ECO:0000256" key="1">
    <source>
        <dbReference type="SAM" id="MobiDB-lite"/>
    </source>
</evidence>
<dbReference type="Proteomes" id="UP000053593">
    <property type="component" value="Unassembled WGS sequence"/>
</dbReference>
<evidence type="ECO:0000256" key="2">
    <source>
        <dbReference type="SAM" id="Phobius"/>
    </source>
</evidence>
<evidence type="ECO:0000313" key="3">
    <source>
        <dbReference type="EMBL" id="KIK51940.1"/>
    </source>
</evidence>
<dbReference type="HOGENOM" id="CLU_1354747_0_0_1"/>
<gene>
    <name evidence="3" type="ORF">GYMLUDRAFT_64538</name>
</gene>
<reference evidence="3 4" key="1">
    <citation type="submission" date="2014-04" db="EMBL/GenBank/DDBJ databases">
        <title>Evolutionary Origins and Diversification of the Mycorrhizal Mutualists.</title>
        <authorList>
            <consortium name="DOE Joint Genome Institute"/>
            <consortium name="Mycorrhizal Genomics Consortium"/>
            <person name="Kohler A."/>
            <person name="Kuo A."/>
            <person name="Nagy L.G."/>
            <person name="Floudas D."/>
            <person name="Copeland A."/>
            <person name="Barry K.W."/>
            <person name="Cichocki N."/>
            <person name="Veneault-Fourrey C."/>
            <person name="LaButti K."/>
            <person name="Lindquist E.A."/>
            <person name="Lipzen A."/>
            <person name="Lundell T."/>
            <person name="Morin E."/>
            <person name="Murat C."/>
            <person name="Riley R."/>
            <person name="Ohm R."/>
            <person name="Sun H."/>
            <person name="Tunlid A."/>
            <person name="Henrissat B."/>
            <person name="Grigoriev I.V."/>
            <person name="Hibbett D.S."/>
            <person name="Martin F."/>
        </authorList>
    </citation>
    <scope>NUCLEOTIDE SEQUENCE [LARGE SCALE GENOMIC DNA]</scope>
    <source>
        <strain evidence="3 4">FD-317 M1</strain>
    </source>
</reference>
<feature type="compositionally biased region" description="Low complexity" evidence="1">
    <location>
        <begin position="152"/>
        <end position="169"/>
    </location>
</feature>
<dbReference type="EMBL" id="KN834851">
    <property type="protein sequence ID" value="KIK51940.1"/>
    <property type="molecule type" value="Genomic_DNA"/>
</dbReference>
<keyword evidence="2" id="KW-0472">Membrane</keyword>
<accession>A0A0D0ANW3</accession>
<dbReference type="AlphaFoldDB" id="A0A0D0ANW3"/>
<proteinExistence type="predicted"/>
<evidence type="ECO:0000313" key="4">
    <source>
        <dbReference type="Proteomes" id="UP000053593"/>
    </source>
</evidence>
<keyword evidence="2" id="KW-1133">Transmembrane helix</keyword>
<keyword evidence="2" id="KW-0812">Transmembrane</keyword>
<keyword evidence="4" id="KW-1185">Reference proteome</keyword>
<name>A0A0D0ANW3_9AGAR</name>
<dbReference type="CDD" id="cd12087">
    <property type="entry name" value="TM_EGFR-like"/>
    <property type="match status" value="1"/>
</dbReference>
<feature type="region of interest" description="Disordered" evidence="1">
    <location>
        <begin position="86"/>
        <end position="174"/>
    </location>
</feature>
<protein>
    <submittedName>
        <fullName evidence="3">Uncharacterized protein</fullName>
    </submittedName>
</protein>
<feature type="compositionally biased region" description="Polar residues" evidence="1">
    <location>
        <begin position="104"/>
        <end position="151"/>
    </location>
</feature>
<feature type="transmembrane region" description="Helical" evidence="2">
    <location>
        <begin position="32"/>
        <end position="53"/>
    </location>
</feature>